<name>A0A2N7TWA4_9GAMM</name>
<sequence>MVSSTQVSQLKDTSDARAAVASLVARARMAQAEYEHYGQRQVDEVVTAVAWALVQPERNRQLSELAVETTGLGNVEDKITKNRRKTMGLLRDLEQAKSVGVIRELPELGLVEIARPVGVVGAVVPSTNPAATPANKTINALKGRNAIILAPSPKGQAACTLLLEFMHAELDRVGAPRDLVQQLPIPVSKATTYELMNQVDLVVVTGSQNNVRSAYSSGTPAVGVGAGNVPVIIDESAELDDAARKITASKTFDNATSCSSENSLVILDAVYESAIAALERSGGVMLTAAEKQQLEAAMWEDGSLSRHIIARAAPDIARRAGLTRSELQSASFFMVEEQHVGKEYPFSGEKLSPVLAIYRARDFEAAFEQTRCLLDHQGKGHSCGIHTRNEANIRRLGLEMPVCRVIVNQAHAFANGGNFDNGLPFSLSMGCGTWGQNSISDNMNYRHYLNITRIARTIPPSEPTMDDLFGAYLQKHGLADS</sequence>
<comment type="caution">
    <text evidence="3">The sequence shown here is derived from an EMBL/GenBank/DDBJ whole genome shotgun (WGS) entry which is preliminary data.</text>
</comment>
<dbReference type="AlphaFoldDB" id="A0A2N7TWA4"/>
<dbReference type="GO" id="GO:0016620">
    <property type="term" value="F:oxidoreductase activity, acting on the aldehyde or oxo group of donors, NAD or NADP as acceptor"/>
    <property type="evidence" value="ECO:0007669"/>
    <property type="project" value="InterPro"/>
</dbReference>
<gene>
    <name evidence="3" type="ORF">C1H69_20990</name>
</gene>
<dbReference type="PANTHER" id="PTHR11699">
    <property type="entry name" value="ALDEHYDE DEHYDROGENASE-RELATED"/>
    <property type="match status" value="1"/>
</dbReference>
<dbReference type="SUPFAM" id="SSF53720">
    <property type="entry name" value="ALDH-like"/>
    <property type="match status" value="1"/>
</dbReference>
<organism evidence="3 4">
    <name type="scientific">Billgrantia endophytica</name>
    <dbReference type="NCBI Taxonomy" id="2033802"/>
    <lineage>
        <taxon>Bacteria</taxon>
        <taxon>Pseudomonadati</taxon>
        <taxon>Pseudomonadota</taxon>
        <taxon>Gammaproteobacteria</taxon>
        <taxon>Oceanospirillales</taxon>
        <taxon>Halomonadaceae</taxon>
        <taxon>Billgrantia</taxon>
    </lineage>
</organism>
<dbReference type="Gene3D" id="3.40.309.10">
    <property type="entry name" value="Aldehyde Dehydrogenase, Chain A, domain 2"/>
    <property type="match status" value="1"/>
</dbReference>
<dbReference type="EMBL" id="PNRF01000044">
    <property type="protein sequence ID" value="PMR72470.1"/>
    <property type="molecule type" value="Genomic_DNA"/>
</dbReference>
<dbReference type="InterPro" id="IPR016161">
    <property type="entry name" value="Ald_DH/histidinol_DH"/>
</dbReference>
<dbReference type="Gene3D" id="3.40.605.10">
    <property type="entry name" value="Aldehyde Dehydrogenase, Chain A, domain 1"/>
    <property type="match status" value="1"/>
</dbReference>
<accession>A0A2N7TWA4</accession>
<dbReference type="OrthoDB" id="9815791at2"/>
<dbReference type="InterPro" id="IPR016162">
    <property type="entry name" value="Ald_DH_N"/>
</dbReference>
<dbReference type="NCBIfam" id="NF047625">
    <property type="entry name" value="AcylSulfactDhSauS"/>
    <property type="match status" value="1"/>
</dbReference>
<protein>
    <submittedName>
        <fullName evidence="3">Sulfoacetaldehyde dehydrogenase</fullName>
    </submittedName>
</protein>
<evidence type="ECO:0000313" key="4">
    <source>
        <dbReference type="Proteomes" id="UP000235803"/>
    </source>
</evidence>
<dbReference type="InterPro" id="IPR016163">
    <property type="entry name" value="Ald_DH_C"/>
</dbReference>
<dbReference type="Pfam" id="PF00171">
    <property type="entry name" value="Aldedh"/>
    <property type="match status" value="1"/>
</dbReference>
<proteinExistence type="predicted"/>
<evidence type="ECO:0000256" key="1">
    <source>
        <dbReference type="ARBA" id="ARBA00023002"/>
    </source>
</evidence>
<dbReference type="InterPro" id="IPR015590">
    <property type="entry name" value="Aldehyde_DH_dom"/>
</dbReference>
<reference evidence="3 4" key="1">
    <citation type="submission" date="2018-01" db="EMBL/GenBank/DDBJ databases">
        <title>Halomonas endophytica sp. nov., isolated from storage liquid in the stems of Populus euphratica.</title>
        <authorList>
            <person name="Chen C."/>
        </authorList>
    </citation>
    <scope>NUCLEOTIDE SEQUENCE [LARGE SCALE GENOMIC DNA]</scope>
    <source>
        <strain evidence="3 4">MC28</strain>
    </source>
</reference>
<dbReference type="Proteomes" id="UP000235803">
    <property type="component" value="Unassembled WGS sequence"/>
</dbReference>
<evidence type="ECO:0000313" key="3">
    <source>
        <dbReference type="EMBL" id="PMR72470.1"/>
    </source>
</evidence>
<evidence type="ECO:0000259" key="2">
    <source>
        <dbReference type="Pfam" id="PF00171"/>
    </source>
</evidence>
<keyword evidence="4" id="KW-1185">Reference proteome</keyword>
<dbReference type="CDD" id="cd07122">
    <property type="entry name" value="ALDH_F20_ACDH"/>
    <property type="match status" value="1"/>
</dbReference>
<keyword evidence="1" id="KW-0560">Oxidoreductase</keyword>
<feature type="domain" description="Aldehyde dehydrogenase" evidence="2">
    <location>
        <begin position="16"/>
        <end position="278"/>
    </location>
</feature>